<dbReference type="GO" id="GO:0004674">
    <property type="term" value="F:protein serine/threonine kinase activity"/>
    <property type="evidence" value="ECO:0007669"/>
    <property type="project" value="UniProtKB-KW"/>
</dbReference>
<dbReference type="GO" id="GO:0005524">
    <property type="term" value="F:ATP binding"/>
    <property type="evidence" value="ECO:0007669"/>
    <property type="project" value="UniProtKB-UniRule"/>
</dbReference>
<dbReference type="PROSITE" id="PS00108">
    <property type="entry name" value="PROTEIN_KINASE_ST"/>
    <property type="match status" value="1"/>
</dbReference>
<sequence>MQAGDRVGDRYELTYPVGRGGMGQVWAGFDERLDRPVAIKFLRQLEVPEDERETAGKRFRREARATARLDHPGVPAVHDLGVHGEDLFLVMQLVPGIVLADHIAEQEQLPVGEAASIAVQVCSVLMAAHAASLVHRDLKPQNLMITPSGVVKVLDFGVAALLGPAEASRLTASGRTLGTPAYIAPEQAQGGPVGPAADLYALGCIFFEMLGGNPPYEAANAPDLMRRHIDSPIPIITEYRSDVPDDLAHLIYCLLAKDPGERPASAGEVRQLVAPFLDGGDFPGLVAARTDNRLSSAAPLIDPVPVPPQRSPQNLVELRAQARELAENERFVQAAEVLERALRLVPRGGERLATEIVALRVDLANLLMLAGDFRQARHGFEALARDLDQSDGPQDLVEECQNQAVACQLEMGEATDAIGPLSIR</sequence>
<dbReference type="Proteomes" id="UP000198243">
    <property type="component" value="Chromosome I"/>
</dbReference>
<evidence type="ECO:0000256" key="4">
    <source>
        <dbReference type="ARBA" id="ARBA00022741"/>
    </source>
</evidence>
<keyword evidence="10" id="KW-1185">Reference proteome</keyword>
<reference evidence="10" key="1">
    <citation type="submission" date="2016-06" db="EMBL/GenBank/DDBJ databases">
        <authorList>
            <person name="Varghese N."/>
            <person name="Submissions Spin"/>
        </authorList>
    </citation>
    <scope>NUCLEOTIDE SEQUENCE [LARGE SCALE GENOMIC DNA]</scope>
    <source>
        <strain evidence="10">DSM 44875</strain>
    </source>
</reference>
<evidence type="ECO:0000256" key="6">
    <source>
        <dbReference type="ARBA" id="ARBA00022840"/>
    </source>
</evidence>
<keyword evidence="5 9" id="KW-0418">Kinase</keyword>
<feature type="domain" description="Protein kinase" evidence="8">
    <location>
        <begin position="11"/>
        <end position="277"/>
    </location>
</feature>
<name>A0A1C4XDB1_9ACTN</name>
<organism evidence="9 10">
    <name type="scientific">Micromonospora coriariae</name>
    <dbReference type="NCBI Taxonomy" id="285665"/>
    <lineage>
        <taxon>Bacteria</taxon>
        <taxon>Bacillati</taxon>
        <taxon>Actinomycetota</taxon>
        <taxon>Actinomycetes</taxon>
        <taxon>Micromonosporales</taxon>
        <taxon>Micromonosporaceae</taxon>
        <taxon>Micromonospora</taxon>
    </lineage>
</organism>
<gene>
    <name evidence="9" type="ORF">GA0070607_5099</name>
</gene>
<protein>
    <recommendedName>
        <fullName evidence="1">non-specific serine/threonine protein kinase</fullName>
        <ecNumber evidence="1">2.7.11.1</ecNumber>
    </recommendedName>
</protein>
<accession>A0A1C4XDB1</accession>
<keyword evidence="2 9" id="KW-0723">Serine/threonine-protein kinase</keyword>
<dbReference type="AlphaFoldDB" id="A0A1C4XDB1"/>
<dbReference type="InterPro" id="IPR008271">
    <property type="entry name" value="Ser/Thr_kinase_AS"/>
</dbReference>
<dbReference type="PROSITE" id="PS00107">
    <property type="entry name" value="PROTEIN_KINASE_ATP"/>
    <property type="match status" value="1"/>
</dbReference>
<evidence type="ECO:0000256" key="2">
    <source>
        <dbReference type="ARBA" id="ARBA00022527"/>
    </source>
</evidence>
<keyword evidence="4 7" id="KW-0547">Nucleotide-binding</keyword>
<keyword evidence="6 7" id="KW-0067">ATP-binding</keyword>
<dbReference type="SUPFAM" id="SSF48452">
    <property type="entry name" value="TPR-like"/>
    <property type="match status" value="1"/>
</dbReference>
<dbReference type="EMBL" id="LT607412">
    <property type="protein sequence ID" value="SCF06510.1"/>
    <property type="molecule type" value="Genomic_DNA"/>
</dbReference>
<evidence type="ECO:0000256" key="3">
    <source>
        <dbReference type="ARBA" id="ARBA00022679"/>
    </source>
</evidence>
<evidence type="ECO:0000256" key="5">
    <source>
        <dbReference type="ARBA" id="ARBA00022777"/>
    </source>
</evidence>
<dbReference type="CDD" id="cd14014">
    <property type="entry name" value="STKc_PknB_like"/>
    <property type="match status" value="1"/>
</dbReference>
<evidence type="ECO:0000259" key="8">
    <source>
        <dbReference type="PROSITE" id="PS50011"/>
    </source>
</evidence>
<dbReference type="EC" id="2.7.11.1" evidence="1"/>
<dbReference type="InterPro" id="IPR011009">
    <property type="entry name" value="Kinase-like_dom_sf"/>
</dbReference>
<dbReference type="SMART" id="SM00220">
    <property type="entry name" value="S_TKc"/>
    <property type="match status" value="1"/>
</dbReference>
<dbReference type="InterPro" id="IPR011990">
    <property type="entry name" value="TPR-like_helical_dom_sf"/>
</dbReference>
<dbReference type="PROSITE" id="PS50011">
    <property type="entry name" value="PROTEIN_KINASE_DOM"/>
    <property type="match status" value="1"/>
</dbReference>
<keyword evidence="3" id="KW-0808">Transferase</keyword>
<dbReference type="OrthoDB" id="9762169at2"/>
<dbReference type="InterPro" id="IPR017441">
    <property type="entry name" value="Protein_kinase_ATP_BS"/>
</dbReference>
<evidence type="ECO:0000256" key="1">
    <source>
        <dbReference type="ARBA" id="ARBA00012513"/>
    </source>
</evidence>
<dbReference type="InterPro" id="IPR000719">
    <property type="entry name" value="Prot_kinase_dom"/>
</dbReference>
<dbReference type="PANTHER" id="PTHR43289:SF6">
    <property type="entry name" value="SERINE_THREONINE-PROTEIN KINASE NEKL-3"/>
    <property type="match status" value="1"/>
</dbReference>
<evidence type="ECO:0000313" key="10">
    <source>
        <dbReference type="Proteomes" id="UP000198243"/>
    </source>
</evidence>
<dbReference type="PANTHER" id="PTHR43289">
    <property type="entry name" value="MITOGEN-ACTIVATED PROTEIN KINASE KINASE KINASE 20-RELATED"/>
    <property type="match status" value="1"/>
</dbReference>
<dbReference type="SUPFAM" id="SSF56112">
    <property type="entry name" value="Protein kinase-like (PK-like)"/>
    <property type="match status" value="1"/>
</dbReference>
<dbReference type="Gene3D" id="1.10.510.10">
    <property type="entry name" value="Transferase(Phosphotransferase) domain 1"/>
    <property type="match status" value="1"/>
</dbReference>
<dbReference type="Gene3D" id="3.30.200.20">
    <property type="entry name" value="Phosphorylase Kinase, domain 1"/>
    <property type="match status" value="1"/>
</dbReference>
<proteinExistence type="predicted"/>
<feature type="binding site" evidence="7">
    <location>
        <position position="40"/>
    </location>
    <ligand>
        <name>ATP</name>
        <dbReference type="ChEBI" id="CHEBI:30616"/>
    </ligand>
</feature>
<dbReference type="Pfam" id="PF00069">
    <property type="entry name" value="Pkinase"/>
    <property type="match status" value="1"/>
</dbReference>
<dbReference type="Gene3D" id="1.25.40.10">
    <property type="entry name" value="Tetratricopeptide repeat domain"/>
    <property type="match status" value="1"/>
</dbReference>
<evidence type="ECO:0000313" key="9">
    <source>
        <dbReference type="EMBL" id="SCF06510.1"/>
    </source>
</evidence>
<evidence type="ECO:0000256" key="7">
    <source>
        <dbReference type="PROSITE-ProRule" id="PRU10141"/>
    </source>
</evidence>